<dbReference type="PANTHER" id="PTHR30347">
    <property type="entry name" value="POTASSIUM CHANNEL RELATED"/>
    <property type="match status" value="1"/>
</dbReference>
<evidence type="ECO:0000256" key="8">
    <source>
        <dbReference type="SAM" id="Phobius"/>
    </source>
</evidence>
<dbReference type="SUPFAM" id="SSF50182">
    <property type="entry name" value="Sm-like ribonucleoproteins"/>
    <property type="match status" value="1"/>
</dbReference>
<dbReference type="EMBL" id="JBEPLJ010000003">
    <property type="protein sequence ID" value="MET3585005.1"/>
    <property type="molecule type" value="Genomic_DNA"/>
</dbReference>
<sequence>MAASSLLQSLLMRTLLLLFLLAGGAAADWTSSLIPQAAAQDAGGDVTLDSINTEMRQKLDSIREELDRFGQAIQQDMRDDARLAELRVSAEEIIGEMRAASDALGTRVQQIQGRLDVLGEPPQNGQPPEPALVSEERNRLLNERAEINAIVEDAQTLSGAADRVANHITTIRRDLFAQTLFRHTELSLNLFAEAGDAVIVEVQRLGNAIGSWLSFALRFKAPSLFGAIALSLVAGLVILSAGYRVFGRFIRRNNDEGRPSYLKRLTVAFWSTVVSTMSLAAFLFASHLFLDGFSVLRPDVAPIMASLFGFIWFVYFVSRLTHAVLAPDEPDWRLVRLTDRGARLIGWAVILMAVVNGLDYFLGTISETLNSPLVLTITKSVIASTIIGLILLALSFMRPVMPTDGDPTEPGKPWPRFLPLLLRLMGGLLIFAVIAGYVGFARFVATQIVLTGAVLVTIYVGLLTGKAVSRQGVFGRTVLGQRLGERRGWGEVTLDQIGLVAGLAIYAFALMIGVPLILLTWGFQIADIESWFYRFFTEITIGNITISLVGIVGGILLFAAGYVVTRWVQKWVDGNVMARSQVDAGVRNSVKTGIGYLGIGLAVIVGVSAAGIDLSSLALVASALSVGIGFGLQNIVSNFVSGLILLVERPFKVGDHVVTGTTEGIVKRISVRATEIETFRKQSIVVPNSDLINAPVGNWTHRNKVQRSEIPVSVAYGTDPEKVIAILLEIANARPEALRNPEPHVDFLAFGASSLDFELRFCLADYSDGIRIRAEVRIEILKRFEHEGIEIPYARQDIMILPRPGREEKKQAPEPADVVEEGGDV</sequence>
<keyword evidence="3" id="KW-1003">Cell membrane</keyword>
<dbReference type="InterPro" id="IPR052702">
    <property type="entry name" value="MscS-like_channel"/>
</dbReference>
<feature type="transmembrane region" description="Helical" evidence="8">
    <location>
        <begin position="417"/>
        <end position="438"/>
    </location>
</feature>
<keyword evidence="4 8" id="KW-0812">Transmembrane</keyword>
<dbReference type="Pfam" id="PF00924">
    <property type="entry name" value="MS_channel_2nd"/>
    <property type="match status" value="1"/>
</dbReference>
<feature type="transmembrane region" description="Helical" evidence="8">
    <location>
        <begin position="267"/>
        <end position="289"/>
    </location>
</feature>
<evidence type="ECO:0000256" key="3">
    <source>
        <dbReference type="ARBA" id="ARBA00022475"/>
    </source>
</evidence>
<keyword evidence="6 8" id="KW-0472">Membrane</keyword>
<dbReference type="PANTHER" id="PTHR30347:SF1">
    <property type="entry name" value="MECHANOSENSITIVE CHANNEL MSCK"/>
    <property type="match status" value="1"/>
</dbReference>
<evidence type="ECO:0000256" key="2">
    <source>
        <dbReference type="ARBA" id="ARBA00008017"/>
    </source>
</evidence>
<feature type="transmembrane region" description="Helical" evidence="8">
    <location>
        <begin position="373"/>
        <end position="396"/>
    </location>
</feature>
<dbReference type="InterPro" id="IPR011014">
    <property type="entry name" value="MscS_channel_TM-2"/>
</dbReference>
<comment type="similarity">
    <text evidence="2">Belongs to the MscS (TC 1.A.23) family.</text>
</comment>
<evidence type="ECO:0000256" key="7">
    <source>
        <dbReference type="SAM" id="MobiDB-lite"/>
    </source>
</evidence>
<evidence type="ECO:0000256" key="6">
    <source>
        <dbReference type="ARBA" id="ARBA00023136"/>
    </source>
</evidence>
<evidence type="ECO:0000256" key="5">
    <source>
        <dbReference type="ARBA" id="ARBA00022989"/>
    </source>
</evidence>
<feature type="transmembrane region" description="Helical" evidence="8">
    <location>
        <begin position="224"/>
        <end position="246"/>
    </location>
</feature>
<keyword evidence="12" id="KW-1185">Reference proteome</keyword>
<evidence type="ECO:0000259" key="9">
    <source>
        <dbReference type="Pfam" id="PF00924"/>
    </source>
</evidence>
<comment type="caution">
    <text evidence="11">The sequence shown here is derived from an EMBL/GenBank/DDBJ whole genome shotgun (WGS) entry which is preliminary data.</text>
</comment>
<feature type="domain" description="Mechanosensitive ion channel MscS" evidence="9">
    <location>
        <begin position="634"/>
        <end position="701"/>
    </location>
</feature>
<dbReference type="RefSeq" id="WP_247242754.1">
    <property type="nucleotide sequence ID" value="NZ_JALJRA010000003.1"/>
</dbReference>
<comment type="subcellular location">
    <subcellularLocation>
        <location evidence="1">Cell membrane</location>
        <topology evidence="1">Multi-pass membrane protein</topology>
    </subcellularLocation>
</comment>
<dbReference type="InterPro" id="IPR006685">
    <property type="entry name" value="MscS_channel_2nd"/>
</dbReference>
<name>A0ABV2H391_9HYPH</name>
<evidence type="ECO:0000259" key="10">
    <source>
        <dbReference type="Pfam" id="PF21082"/>
    </source>
</evidence>
<feature type="transmembrane region" description="Helical" evidence="8">
    <location>
        <begin position="594"/>
        <end position="612"/>
    </location>
</feature>
<reference evidence="11 12" key="1">
    <citation type="submission" date="2024-06" db="EMBL/GenBank/DDBJ databases">
        <title>Genomic Encyclopedia of Type Strains, Phase IV (KMG-IV): sequencing the most valuable type-strain genomes for metagenomic binning, comparative biology and taxonomic classification.</title>
        <authorList>
            <person name="Goeker M."/>
        </authorList>
    </citation>
    <scope>NUCLEOTIDE SEQUENCE [LARGE SCALE GENOMIC DNA]</scope>
    <source>
        <strain evidence="11 12">DSM 105042</strain>
    </source>
</reference>
<organism evidence="11 12">
    <name type="scientific">Pseudorhizobium tarimense</name>
    <dbReference type="NCBI Taxonomy" id="1079109"/>
    <lineage>
        <taxon>Bacteria</taxon>
        <taxon>Pseudomonadati</taxon>
        <taxon>Pseudomonadota</taxon>
        <taxon>Alphaproteobacteria</taxon>
        <taxon>Hyphomicrobiales</taxon>
        <taxon>Rhizobiaceae</taxon>
        <taxon>Rhizobium/Agrobacterium group</taxon>
        <taxon>Pseudorhizobium</taxon>
    </lineage>
</organism>
<dbReference type="InterPro" id="IPR011066">
    <property type="entry name" value="MscS_channel_C_sf"/>
</dbReference>
<dbReference type="Gene3D" id="2.30.30.60">
    <property type="match status" value="1"/>
</dbReference>
<keyword evidence="5 8" id="KW-1133">Transmembrane helix</keyword>
<feature type="domain" description="Mechanosensitive ion channel MscS C-terminal" evidence="10">
    <location>
        <begin position="709"/>
        <end position="791"/>
    </location>
</feature>
<dbReference type="SUPFAM" id="SSF82861">
    <property type="entry name" value="Mechanosensitive channel protein MscS (YggB), transmembrane region"/>
    <property type="match status" value="1"/>
</dbReference>
<feature type="transmembrane region" description="Helical" evidence="8">
    <location>
        <begin position="541"/>
        <end position="564"/>
    </location>
</feature>
<evidence type="ECO:0000313" key="12">
    <source>
        <dbReference type="Proteomes" id="UP001549031"/>
    </source>
</evidence>
<dbReference type="Proteomes" id="UP001549031">
    <property type="component" value="Unassembled WGS sequence"/>
</dbReference>
<feature type="region of interest" description="Disordered" evidence="7">
    <location>
        <begin position="803"/>
        <end position="825"/>
    </location>
</feature>
<feature type="transmembrane region" description="Helical" evidence="8">
    <location>
        <begin position="444"/>
        <end position="462"/>
    </location>
</feature>
<feature type="transmembrane region" description="Helical" evidence="8">
    <location>
        <begin position="618"/>
        <end position="647"/>
    </location>
</feature>
<dbReference type="Pfam" id="PF21082">
    <property type="entry name" value="MS_channel_3rd"/>
    <property type="match status" value="1"/>
</dbReference>
<dbReference type="InterPro" id="IPR023408">
    <property type="entry name" value="MscS_beta-dom_sf"/>
</dbReference>
<proteinExistence type="inferred from homology"/>
<dbReference type="Gene3D" id="1.10.287.1260">
    <property type="match status" value="1"/>
</dbReference>
<evidence type="ECO:0000256" key="1">
    <source>
        <dbReference type="ARBA" id="ARBA00004651"/>
    </source>
</evidence>
<gene>
    <name evidence="11" type="ORF">ABID21_001106</name>
</gene>
<dbReference type="InterPro" id="IPR049278">
    <property type="entry name" value="MS_channel_C"/>
</dbReference>
<feature type="transmembrane region" description="Helical" evidence="8">
    <location>
        <begin position="497"/>
        <end position="521"/>
    </location>
</feature>
<dbReference type="InterPro" id="IPR010920">
    <property type="entry name" value="LSM_dom_sf"/>
</dbReference>
<accession>A0ABV2H391</accession>
<feature type="transmembrane region" description="Helical" evidence="8">
    <location>
        <begin position="341"/>
        <end position="361"/>
    </location>
</feature>
<dbReference type="SUPFAM" id="SSF82689">
    <property type="entry name" value="Mechanosensitive channel protein MscS (YggB), C-terminal domain"/>
    <property type="match status" value="1"/>
</dbReference>
<dbReference type="Gene3D" id="3.30.70.100">
    <property type="match status" value="1"/>
</dbReference>
<evidence type="ECO:0000256" key="4">
    <source>
        <dbReference type="ARBA" id="ARBA00022692"/>
    </source>
</evidence>
<feature type="transmembrane region" description="Helical" evidence="8">
    <location>
        <begin position="301"/>
        <end position="320"/>
    </location>
</feature>
<protein>
    <submittedName>
        <fullName evidence="11">Small-conductance mechanosensitive channel</fullName>
    </submittedName>
</protein>
<evidence type="ECO:0000313" key="11">
    <source>
        <dbReference type="EMBL" id="MET3585005.1"/>
    </source>
</evidence>